<sequence length="423" mass="47437">MVIGGHLYATGDYLYDTWIVPGRYLDATGPIRKSIGINIDGKILTNLRFSDGIVLFANSTSDLSTMLNDLDAVGKKIGFQMNEKKTQWLRNRFCDQGNVTLEGRDLLEVNSYVYLGREVNMTNDLKPEIARRRRAGWAAFNSIKEVTNQLKDPKLRAHIFEASVIPAISYATEVWPDTKNTTTALRTSYRALERALVGTTRFEQWKKEQTTSVSGPKSGTSKSTFNAGNIVGEAMSFSDKMTAGPRERPTGSRETSSAHRPDGRTTSARTSHSEKKKTEIWNVAFFFDSGVTSVQFVQTLLDDFRKILRLDLNFFFSVEFERDKIIEINVMTSDHRKVFYKLPAQKRTRSPDRVGRAMDPLEPGGKSSTPECAGRPMEPPELGDRSCDLPPREVLRAESSDFATINETETSSRGATLLLFIEG</sequence>
<dbReference type="PANTHER" id="PTHR47027:SF20">
    <property type="entry name" value="REVERSE TRANSCRIPTASE-LIKE PROTEIN WITH RNA-DIRECTED DNA POLYMERASE DOMAIN"/>
    <property type="match status" value="1"/>
</dbReference>
<gene>
    <name evidence="2" type="ORF">CAUJ_LOCUS11962</name>
</gene>
<feature type="region of interest" description="Disordered" evidence="1">
    <location>
        <begin position="206"/>
        <end position="225"/>
    </location>
</feature>
<evidence type="ECO:0000313" key="2">
    <source>
        <dbReference type="EMBL" id="CAD6196046.1"/>
    </source>
</evidence>
<keyword evidence="3" id="KW-1185">Reference proteome</keyword>
<evidence type="ECO:0000256" key="1">
    <source>
        <dbReference type="SAM" id="MobiDB-lite"/>
    </source>
</evidence>
<proteinExistence type="predicted"/>
<feature type="compositionally biased region" description="Basic and acidic residues" evidence="1">
    <location>
        <begin position="245"/>
        <end position="263"/>
    </location>
</feature>
<dbReference type="Proteomes" id="UP000835052">
    <property type="component" value="Unassembled WGS sequence"/>
</dbReference>
<name>A0A8S1HHQ9_9PELO</name>
<dbReference type="AlphaFoldDB" id="A0A8S1HHQ9"/>
<feature type="compositionally biased region" description="Polar residues" evidence="1">
    <location>
        <begin position="210"/>
        <end position="225"/>
    </location>
</feature>
<accession>A0A8S1HHQ9</accession>
<evidence type="ECO:0008006" key="4">
    <source>
        <dbReference type="Google" id="ProtNLM"/>
    </source>
</evidence>
<protein>
    <recommendedName>
        <fullName evidence="4">Reverse transcriptase domain-containing protein</fullName>
    </recommendedName>
</protein>
<dbReference type="EMBL" id="CAJGYM010000065">
    <property type="protein sequence ID" value="CAD6196046.1"/>
    <property type="molecule type" value="Genomic_DNA"/>
</dbReference>
<organism evidence="2 3">
    <name type="scientific">Caenorhabditis auriculariae</name>
    <dbReference type="NCBI Taxonomy" id="2777116"/>
    <lineage>
        <taxon>Eukaryota</taxon>
        <taxon>Metazoa</taxon>
        <taxon>Ecdysozoa</taxon>
        <taxon>Nematoda</taxon>
        <taxon>Chromadorea</taxon>
        <taxon>Rhabditida</taxon>
        <taxon>Rhabditina</taxon>
        <taxon>Rhabditomorpha</taxon>
        <taxon>Rhabditoidea</taxon>
        <taxon>Rhabditidae</taxon>
        <taxon>Peloderinae</taxon>
        <taxon>Caenorhabditis</taxon>
    </lineage>
</organism>
<feature type="region of interest" description="Disordered" evidence="1">
    <location>
        <begin position="349"/>
        <end position="389"/>
    </location>
</feature>
<evidence type="ECO:0000313" key="3">
    <source>
        <dbReference type="Proteomes" id="UP000835052"/>
    </source>
</evidence>
<dbReference type="PANTHER" id="PTHR47027">
    <property type="entry name" value="REVERSE TRANSCRIPTASE DOMAIN-CONTAINING PROTEIN"/>
    <property type="match status" value="1"/>
</dbReference>
<reference evidence="2" key="1">
    <citation type="submission" date="2020-10" db="EMBL/GenBank/DDBJ databases">
        <authorList>
            <person name="Kikuchi T."/>
        </authorList>
    </citation>
    <scope>NUCLEOTIDE SEQUENCE</scope>
    <source>
        <strain evidence="2">NKZ352</strain>
    </source>
</reference>
<feature type="region of interest" description="Disordered" evidence="1">
    <location>
        <begin position="237"/>
        <end position="273"/>
    </location>
</feature>
<comment type="caution">
    <text evidence="2">The sequence shown here is derived from an EMBL/GenBank/DDBJ whole genome shotgun (WGS) entry which is preliminary data.</text>
</comment>